<protein>
    <submittedName>
        <fullName evidence="1">Uncharacterized protein</fullName>
    </submittedName>
</protein>
<dbReference type="Proteomes" id="UP000377595">
    <property type="component" value="Unassembled WGS sequence"/>
</dbReference>
<comment type="caution">
    <text evidence="1">The sequence shown here is derived from an EMBL/GenBank/DDBJ whole genome shotgun (WGS) entry which is preliminary data.</text>
</comment>
<accession>A0A5M3XTT5</accession>
<gene>
    <name evidence="1" type="ORF">Aple_063180</name>
</gene>
<dbReference type="EMBL" id="BLAF01000041">
    <property type="protein sequence ID" value="GES23419.1"/>
    <property type="molecule type" value="Genomic_DNA"/>
</dbReference>
<reference evidence="1 2" key="1">
    <citation type="submission" date="2019-10" db="EMBL/GenBank/DDBJ databases">
        <title>Whole genome shotgun sequence of Acrocarpospora pleiomorpha NBRC 16267.</title>
        <authorList>
            <person name="Ichikawa N."/>
            <person name="Kimura A."/>
            <person name="Kitahashi Y."/>
            <person name="Komaki H."/>
            <person name="Oguchi A."/>
        </authorList>
    </citation>
    <scope>NUCLEOTIDE SEQUENCE [LARGE SCALE GENOMIC DNA]</scope>
    <source>
        <strain evidence="1 2">NBRC 16267</strain>
    </source>
</reference>
<evidence type="ECO:0000313" key="1">
    <source>
        <dbReference type="EMBL" id="GES23419.1"/>
    </source>
</evidence>
<evidence type="ECO:0000313" key="2">
    <source>
        <dbReference type="Proteomes" id="UP000377595"/>
    </source>
</evidence>
<sequence length="147" mass="16061">MLLRVVDFGHNGSRAPQRPPMIKLKADSGPSVTLTEFPNAQPITDTDIDTDDHVVGSATWIRKEYDVYLARVSLDRPANNWQIQITNDDSTPHAFQIISHGETKIRNANGSPGSTSLYCGHFPCACTIHEGTSTMACPHCNHYGSPG</sequence>
<name>A0A5M3XTT5_9ACTN</name>
<proteinExistence type="predicted"/>
<dbReference type="AlphaFoldDB" id="A0A5M3XTT5"/>
<keyword evidence="2" id="KW-1185">Reference proteome</keyword>
<organism evidence="1 2">
    <name type="scientific">Acrocarpospora pleiomorpha</name>
    <dbReference type="NCBI Taxonomy" id="90975"/>
    <lineage>
        <taxon>Bacteria</taxon>
        <taxon>Bacillati</taxon>
        <taxon>Actinomycetota</taxon>
        <taxon>Actinomycetes</taxon>
        <taxon>Streptosporangiales</taxon>
        <taxon>Streptosporangiaceae</taxon>
        <taxon>Acrocarpospora</taxon>
    </lineage>
</organism>